<dbReference type="InterPro" id="IPR000182">
    <property type="entry name" value="GNAT_dom"/>
</dbReference>
<dbReference type="Gene3D" id="3.40.630.30">
    <property type="match status" value="1"/>
</dbReference>
<dbReference type="EMBL" id="JBHMCY010000054">
    <property type="protein sequence ID" value="MFB9465811.1"/>
    <property type="molecule type" value="Genomic_DNA"/>
</dbReference>
<dbReference type="PROSITE" id="PS51186">
    <property type="entry name" value="GNAT"/>
    <property type="match status" value="1"/>
</dbReference>
<evidence type="ECO:0000313" key="4">
    <source>
        <dbReference type="EMBL" id="MFB9465811.1"/>
    </source>
</evidence>
<dbReference type="PANTHER" id="PTHR43877">
    <property type="entry name" value="AMINOALKYLPHOSPHONATE N-ACETYLTRANSFERASE-RELATED-RELATED"/>
    <property type="match status" value="1"/>
</dbReference>
<evidence type="ECO:0000259" key="3">
    <source>
        <dbReference type="PROSITE" id="PS51186"/>
    </source>
</evidence>
<dbReference type="InterPro" id="IPR050832">
    <property type="entry name" value="Bact_Acetyltransf"/>
</dbReference>
<keyword evidence="2 4" id="KW-0012">Acyltransferase</keyword>
<sequence>MDIRQCRKEDLDLLERNMPSPGRTRRHAMRFEKQQQGLSTFLVAWFDGIPVGTAQILWQGCEAPEVRERFSECPELNGLGVWPPQLRSQGIGTAIIRAAETEAHRSGHDRIGLGVDDQNLRAASLYLRLGYQETDCRYLDRYHYLDDNGLRHEVADACRFLIKQLTGRQPT</sequence>
<dbReference type="Proteomes" id="UP001589709">
    <property type="component" value="Unassembled WGS sequence"/>
</dbReference>
<evidence type="ECO:0000313" key="5">
    <source>
        <dbReference type="Proteomes" id="UP001589709"/>
    </source>
</evidence>
<dbReference type="SUPFAM" id="SSF55729">
    <property type="entry name" value="Acyl-CoA N-acyltransferases (Nat)"/>
    <property type="match status" value="1"/>
</dbReference>
<evidence type="ECO:0000256" key="1">
    <source>
        <dbReference type="ARBA" id="ARBA00022679"/>
    </source>
</evidence>
<reference evidence="4 5" key="1">
    <citation type="submission" date="2024-09" db="EMBL/GenBank/DDBJ databases">
        <authorList>
            <person name="Sun Q."/>
            <person name="Mori K."/>
        </authorList>
    </citation>
    <scope>NUCLEOTIDE SEQUENCE [LARGE SCALE GENOMIC DNA]</scope>
    <source>
        <strain evidence="4 5">JCM 6917</strain>
    </source>
</reference>
<accession>A0ABV5N6W3</accession>
<dbReference type="CDD" id="cd04301">
    <property type="entry name" value="NAT_SF"/>
    <property type="match status" value="1"/>
</dbReference>
<dbReference type="PANTHER" id="PTHR43877:SF2">
    <property type="entry name" value="AMINOALKYLPHOSPHONATE N-ACETYLTRANSFERASE-RELATED"/>
    <property type="match status" value="1"/>
</dbReference>
<proteinExistence type="predicted"/>
<evidence type="ECO:0000256" key="2">
    <source>
        <dbReference type="ARBA" id="ARBA00023315"/>
    </source>
</evidence>
<protein>
    <submittedName>
        <fullName evidence="4">GNAT family N-acetyltransferase</fullName>
        <ecNumber evidence="4">2.3.-.-</ecNumber>
    </submittedName>
</protein>
<keyword evidence="5" id="KW-1185">Reference proteome</keyword>
<dbReference type="RefSeq" id="WP_381348632.1">
    <property type="nucleotide sequence ID" value="NZ_JBHMCY010000054.1"/>
</dbReference>
<organism evidence="4 5">
    <name type="scientific">Streptomyces cinereospinus</name>
    <dbReference type="NCBI Taxonomy" id="285561"/>
    <lineage>
        <taxon>Bacteria</taxon>
        <taxon>Bacillati</taxon>
        <taxon>Actinomycetota</taxon>
        <taxon>Actinomycetes</taxon>
        <taxon>Kitasatosporales</taxon>
        <taxon>Streptomycetaceae</taxon>
        <taxon>Streptomyces</taxon>
    </lineage>
</organism>
<dbReference type="Pfam" id="PF00583">
    <property type="entry name" value="Acetyltransf_1"/>
    <property type="match status" value="1"/>
</dbReference>
<dbReference type="InterPro" id="IPR016181">
    <property type="entry name" value="Acyl_CoA_acyltransferase"/>
</dbReference>
<dbReference type="EC" id="2.3.-.-" evidence="4"/>
<comment type="caution">
    <text evidence="4">The sequence shown here is derived from an EMBL/GenBank/DDBJ whole genome shotgun (WGS) entry which is preliminary data.</text>
</comment>
<keyword evidence="1 4" id="KW-0808">Transferase</keyword>
<feature type="domain" description="N-acetyltransferase" evidence="3">
    <location>
        <begin position="1"/>
        <end position="151"/>
    </location>
</feature>
<name>A0ABV5N6W3_9ACTN</name>
<dbReference type="GO" id="GO:0016746">
    <property type="term" value="F:acyltransferase activity"/>
    <property type="evidence" value="ECO:0007669"/>
    <property type="project" value="UniProtKB-KW"/>
</dbReference>
<gene>
    <name evidence="4" type="ORF">ACFF45_24660</name>
</gene>